<proteinExistence type="predicted"/>
<feature type="compositionally biased region" description="Polar residues" evidence="1">
    <location>
        <begin position="517"/>
        <end position="530"/>
    </location>
</feature>
<protein>
    <submittedName>
        <fullName evidence="2">Uncharacterized protein</fullName>
    </submittedName>
</protein>
<evidence type="ECO:0000313" key="3">
    <source>
        <dbReference type="Proteomes" id="UP001218188"/>
    </source>
</evidence>
<feature type="region of interest" description="Disordered" evidence="1">
    <location>
        <begin position="547"/>
        <end position="577"/>
    </location>
</feature>
<evidence type="ECO:0000313" key="2">
    <source>
        <dbReference type="EMBL" id="KAJ7047818.1"/>
    </source>
</evidence>
<keyword evidence="3" id="KW-1185">Reference proteome</keyword>
<feature type="region of interest" description="Disordered" evidence="1">
    <location>
        <begin position="493"/>
        <end position="531"/>
    </location>
</feature>
<evidence type="ECO:0000256" key="1">
    <source>
        <dbReference type="SAM" id="MobiDB-lite"/>
    </source>
</evidence>
<dbReference type="AlphaFoldDB" id="A0AAD6TKV1"/>
<comment type="caution">
    <text evidence="2">The sequence shown here is derived from an EMBL/GenBank/DDBJ whole genome shotgun (WGS) entry which is preliminary data.</text>
</comment>
<gene>
    <name evidence="2" type="ORF">C8F04DRAFT_1226732</name>
</gene>
<name>A0AAD6TKV1_9AGAR</name>
<dbReference type="Proteomes" id="UP001218188">
    <property type="component" value="Unassembled WGS sequence"/>
</dbReference>
<accession>A0AAD6TKV1</accession>
<reference evidence="2" key="1">
    <citation type="submission" date="2023-03" db="EMBL/GenBank/DDBJ databases">
        <title>Massive genome expansion in bonnet fungi (Mycena s.s.) driven by repeated elements and novel gene families across ecological guilds.</title>
        <authorList>
            <consortium name="Lawrence Berkeley National Laboratory"/>
            <person name="Harder C.B."/>
            <person name="Miyauchi S."/>
            <person name="Viragh M."/>
            <person name="Kuo A."/>
            <person name="Thoen E."/>
            <person name="Andreopoulos B."/>
            <person name="Lu D."/>
            <person name="Skrede I."/>
            <person name="Drula E."/>
            <person name="Henrissat B."/>
            <person name="Morin E."/>
            <person name="Kohler A."/>
            <person name="Barry K."/>
            <person name="LaButti K."/>
            <person name="Morin E."/>
            <person name="Salamov A."/>
            <person name="Lipzen A."/>
            <person name="Mereny Z."/>
            <person name="Hegedus B."/>
            <person name="Baldrian P."/>
            <person name="Stursova M."/>
            <person name="Weitz H."/>
            <person name="Taylor A."/>
            <person name="Grigoriev I.V."/>
            <person name="Nagy L.G."/>
            <person name="Martin F."/>
            <person name="Kauserud H."/>
        </authorList>
    </citation>
    <scope>NUCLEOTIDE SEQUENCE</scope>
    <source>
        <strain evidence="2">CBHHK200</strain>
    </source>
</reference>
<dbReference type="EMBL" id="JARJCM010000001">
    <property type="protein sequence ID" value="KAJ7047818.1"/>
    <property type="molecule type" value="Genomic_DNA"/>
</dbReference>
<sequence length="609" mass="66803">MAHRNLDRLLCYENNRIREAHVAPSVAEWRFISARVRIVQRRACISTFLLISDKGIGLGLARWGGEGANLRTCRPPMLLQNLPPRIAYHRSNSTSPPAKFPIYVVLPGWQPSPPVLRAKGERKSTGSGKVDSWAAVAQADFAVYAALWAPVGSKLAQYIPAADYPSHQHAGNRAPFIDVGQDPILASFGPFDSIGTHSDMASALDAPDAGLVGAFGALASLAQAFNTGKLENLSPMKALVIEYLGASTGPALAGPLPSVRDIWLSRLADVGARERCVLMTCCPSAFGGRRSPEDTRCLVAWGITHGLFDLPRDLANGNTVNGVLWVLFSGFSGPKLLLFTALVHVTNPRWAVNGLALAGSPAWPAAPRRPLVLHRWFSVWLCQRFSSTPTHNAALSALLAEDYLAIIAAWADGPQSMVIGVWFKALNKKYHHPQALPHLAHVRPPVSPSSTHFPYIWEGPIFASRLGSGPEIKKNVFADLGGTTKDCCLEETRRAKLKPKPQEPQVRDVKTSRRFETSSNKTSKPQGTRRQNLKFDKSKLKAIQVFKTPRPPSRFKTPRPQVTRLQSPKPSNYFKPQGPKNLSIHSKLQLKKSGLVLQPCCWAYRARQD</sequence>
<feature type="compositionally biased region" description="Basic and acidic residues" evidence="1">
    <location>
        <begin position="505"/>
        <end position="516"/>
    </location>
</feature>
<organism evidence="2 3">
    <name type="scientific">Mycena alexandri</name>
    <dbReference type="NCBI Taxonomy" id="1745969"/>
    <lineage>
        <taxon>Eukaryota</taxon>
        <taxon>Fungi</taxon>
        <taxon>Dikarya</taxon>
        <taxon>Basidiomycota</taxon>
        <taxon>Agaricomycotina</taxon>
        <taxon>Agaricomycetes</taxon>
        <taxon>Agaricomycetidae</taxon>
        <taxon>Agaricales</taxon>
        <taxon>Marasmiineae</taxon>
        <taxon>Mycenaceae</taxon>
        <taxon>Mycena</taxon>
    </lineage>
</organism>